<dbReference type="InterPro" id="IPR018165">
    <property type="entry name" value="Ala-tRNA-synth_IIc_core"/>
</dbReference>
<dbReference type="PRINTS" id="PR00980">
    <property type="entry name" value="TRNASYNTHALA"/>
</dbReference>
<feature type="domain" description="Alanyl-transfer RNA synthetases family profile" evidence="10">
    <location>
        <begin position="1"/>
        <end position="647"/>
    </location>
</feature>
<keyword evidence="6 9" id="KW-0694">RNA-binding</keyword>
<dbReference type="Gene3D" id="3.30.930.10">
    <property type="entry name" value="Bira Bifunctional Protein, Domain 2"/>
    <property type="match status" value="1"/>
</dbReference>
<dbReference type="PANTHER" id="PTHR11777:SF9">
    <property type="entry name" value="ALANINE--TRNA LIGASE, CYTOPLASMIC"/>
    <property type="match status" value="1"/>
</dbReference>
<dbReference type="EC" id="6.1.1.7" evidence="9"/>
<dbReference type="GO" id="GO:0004813">
    <property type="term" value="F:alanine-tRNA ligase activity"/>
    <property type="evidence" value="ECO:0007669"/>
    <property type="project" value="UniProtKB-UniRule"/>
</dbReference>
<dbReference type="Gene3D" id="3.10.310.40">
    <property type="match status" value="1"/>
</dbReference>
<dbReference type="HAMAP" id="MF_00036_B">
    <property type="entry name" value="Ala_tRNA_synth_B"/>
    <property type="match status" value="1"/>
</dbReference>
<evidence type="ECO:0000256" key="5">
    <source>
        <dbReference type="ARBA" id="ARBA00022840"/>
    </source>
</evidence>
<dbReference type="Gene3D" id="2.40.30.130">
    <property type="match status" value="1"/>
</dbReference>
<keyword evidence="5 9" id="KW-0067">ATP-binding</keyword>
<dbReference type="InterPro" id="IPR018164">
    <property type="entry name" value="Ala-tRNA-synth_IIc_N"/>
</dbReference>
<evidence type="ECO:0000256" key="8">
    <source>
        <dbReference type="ARBA" id="ARBA00023146"/>
    </source>
</evidence>
<dbReference type="InterPro" id="IPR018162">
    <property type="entry name" value="Ala-tRNA-ligase_IIc_anticod-bd"/>
</dbReference>
<keyword evidence="9" id="KW-0963">Cytoplasm</keyword>
<evidence type="ECO:0000256" key="2">
    <source>
        <dbReference type="ARBA" id="ARBA00022555"/>
    </source>
</evidence>
<dbReference type="InterPro" id="IPR045864">
    <property type="entry name" value="aa-tRNA-synth_II/BPL/LPL"/>
</dbReference>
<keyword evidence="9" id="KW-0479">Metal-binding</keyword>
<dbReference type="Gene3D" id="3.30.980.10">
    <property type="entry name" value="Threonyl-trna Synthetase, Chain A, domain 2"/>
    <property type="match status" value="1"/>
</dbReference>
<evidence type="ECO:0000256" key="4">
    <source>
        <dbReference type="ARBA" id="ARBA00022741"/>
    </source>
</evidence>
<dbReference type="GO" id="GO:0070143">
    <property type="term" value="P:mitochondrial alanyl-tRNA aminoacylation"/>
    <property type="evidence" value="ECO:0007669"/>
    <property type="project" value="UniProtKB-UniRule"/>
</dbReference>
<dbReference type="GO" id="GO:0005739">
    <property type="term" value="C:mitochondrion"/>
    <property type="evidence" value="ECO:0007669"/>
    <property type="project" value="UniProtKB-SubCell"/>
</dbReference>
<dbReference type="GO" id="GO:0000049">
    <property type="term" value="F:tRNA binding"/>
    <property type="evidence" value="ECO:0007669"/>
    <property type="project" value="UniProtKB-KW"/>
</dbReference>
<proteinExistence type="inferred from homology"/>
<dbReference type="InterPro" id="IPR018163">
    <property type="entry name" value="Thr/Ala-tRNA-synth_IIc_edit"/>
</dbReference>
<evidence type="ECO:0000256" key="3">
    <source>
        <dbReference type="ARBA" id="ARBA00022598"/>
    </source>
</evidence>
<feature type="binding site" evidence="9">
    <location>
        <position position="604"/>
    </location>
    <ligand>
        <name>Zn(2+)</name>
        <dbReference type="ChEBI" id="CHEBI:29105"/>
    </ligand>
</feature>
<sequence length="849" mass="93731">MAWSLLVDVLGLPRDRLYATYFEGDEAAGLEPDNEARERWLKYLPESHVLPGNAKDNFWEMGDTGPCGPCSELHFDRIGGREAASLVNQDDPDVLEVWNLVFIQYNREEKGGSLKLLPSKHVDTGMGLERLVSVLQDKRSNYDTDCFMPIFEKIREVTGVREYTGKVGKEDVDGVDTAYRVVADHARTIAIACADGAQPSNDGRGYVLRRVLRRGVRYARQQLGGKKGFFAQIVKKVIDMMSGFFKELADKEEIILDIVESEEAQFLRTIDRGIKKFEKAISDLAGNGGVVLSGEVMFQLYDTYGFPVDLTTLMAEERNISVDTEGYKKRMLEAKELSKQAGESATGAKTLKMEAEQTEFLAGEGVEPTDDSFKYNWIPSKRSGDDVSATIKAIWTGSEFAKTAGEGQFVGIVVDKTNFYAEQGGQIFDTGSISSPDGDFHVENVQRFGRYVMHIGTVSDGEVRVDEEVTLSVDCDRRADVAKNHTGTHIMNFGLRKVLGDHCDQKGSIVLPDKLRFDFANNSPVKPAEIAEVQSIVQKVVQQKLPVYAETLSLETAREIYGLRAVFGEAYPDPVRVLSVGVPPEKMVENLKNEEWAGYSVEFCGGTHLHNSGEAEEFVIVSEEGIAKGIRRIVALTGEKARDAIELAESLEEHLRNGEREAEKVPMDVGAMSKTIANINKKVDEAVIPLPTKEAFRARIAKMRDIMGKEHKKNVQAAKGKAKEYTEQIVEELSKEDNLKFIVKELPAFFSADPKLVNDVSEKLKSALTVPCVLVSLDEVSDKLLFLATVPDELAKTKGAAKDWMAEALTLCDGKGGGKPNRAQGIGKNPAQMAAAVASLKSFAEKNYC</sequence>
<dbReference type="EMBL" id="HBIB01007029">
    <property type="protein sequence ID" value="CAE0242252.1"/>
    <property type="molecule type" value="Transcribed_RNA"/>
</dbReference>
<keyword evidence="9" id="KW-0496">Mitochondrion</keyword>
<dbReference type="SUPFAM" id="SSF55186">
    <property type="entry name" value="ThrRS/AlaRS common domain"/>
    <property type="match status" value="1"/>
</dbReference>
<dbReference type="FunFam" id="2.40.30.130:FF:000004">
    <property type="entry name" value="Alanine--tRNA ligase"/>
    <property type="match status" value="1"/>
</dbReference>
<evidence type="ECO:0000256" key="7">
    <source>
        <dbReference type="ARBA" id="ARBA00022917"/>
    </source>
</evidence>
<gene>
    <name evidence="11" type="ORF">PBIL07802_LOCUS4416</name>
</gene>
<protein>
    <recommendedName>
        <fullName evidence="9">Alanine--tRNA ligase</fullName>
        <ecNumber evidence="9">6.1.1.7</ecNumber>
    </recommendedName>
    <alternativeName>
        <fullName evidence="9">Alanyl-tRNA synthetase</fullName>
        <shortName evidence="9">AlaRS</shortName>
    </alternativeName>
</protein>
<dbReference type="InterPro" id="IPR023033">
    <property type="entry name" value="Ala_tRNA_ligase_euk/bac"/>
</dbReference>
<dbReference type="GO" id="GO:0002161">
    <property type="term" value="F:aminoacyl-tRNA deacylase activity"/>
    <property type="evidence" value="ECO:0007669"/>
    <property type="project" value="TreeGrafter"/>
</dbReference>
<keyword evidence="2 9" id="KW-0820">tRNA-binding</keyword>
<dbReference type="AlphaFoldDB" id="A0A7S3CZX4"/>
<dbReference type="SUPFAM" id="SSF101353">
    <property type="entry name" value="Putative anticodon-binding domain of alanyl-tRNA synthetase (AlaRS)"/>
    <property type="match status" value="1"/>
</dbReference>
<keyword evidence="8 9" id="KW-0030">Aminoacyl-tRNA synthetase</keyword>
<evidence type="ECO:0000256" key="9">
    <source>
        <dbReference type="HAMAP-Rule" id="MF_03133"/>
    </source>
</evidence>
<keyword evidence="3 9" id="KW-0436">Ligase</keyword>
<dbReference type="SMART" id="SM00863">
    <property type="entry name" value="tRNA_SAD"/>
    <property type="match status" value="1"/>
</dbReference>
<reference evidence="11" key="1">
    <citation type="submission" date="2021-01" db="EMBL/GenBank/DDBJ databases">
        <authorList>
            <person name="Corre E."/>
            <person name="Pelletier E."/>
            <person name="Niang G."/>
            <person name="Scheremetjew M."/>
            <person name="Finn R."/>
            <person name="Kale V."/>
            <person name="Holt S."/>
            <person name="Cochrane G."/>
            <person name="Meng A."/>
            <person name="Brown T."/>
            <person name="Cohen L."/>
        </authorList>
    </citation>
    <scope>NUCLEOTIDE SEQUENCE</scope>
    <source>
        <strain evidence="11">NIES-2562</strain>
    </source>
</reference>
<dbReference type="PROSITE" id="PS50860">
    <property type="entry name" value="AA_TRNA_LIGASE_II_ALA"/>
    <property type="match status" value="1"/>
</dbReference>
<evidence type="ECO:0000259" key="10">
    <source>
        <dbReference type="PROSITE" id="PS50860"/>
    </source>
</evidence>
<comment type="subcellular location">
    <subcellularLocation>
        <location evidence="9">Mitochondrion</location>
    </subcellularLocation>
    <subcellularLocation>
        <location evidence="9">Cytoplasm</location>
    </subcellularLocation>
</comment>
<comment type="catalytic activity">
    <reaction evidence="9">
        <text>tRNA(Ala) + L-alanine + ATP = L-alanyl-tRNA(Ala) + AMP + diphosphate</text>
        <dbReference type="Rhea" id="RHEA:12540"/>
        <dbReference type="Rhea" id="RHEA-COMP:9657"/>
        <dbReference type="Rhea" id="RHEA-COMP:9923"/>
        <dbReference type="ChEBI" id="CHEBI:30616"/>
        <dbReference type="ChEBI" id="CHEBI:33019"/>
        <dbReference type="ChEBI" id="CHEBI:57972"/>
        <dbReference type="ChEBI" id="CHEBI:78442"/>
        <dbReference type="ChEBI" id="CHEBI:78497"/>
        <dbReference type="ChEBI" id="CHEBI:456215"/>
        <dbReference type="EC" id="6.1.1.7"/>
    </reaction>
</comment>
<comment type="similarity">
    <text evidence="1">Belongs to the class-II aminoacyl-tRNA synthetase family. Alax-L subfamily.</text>
</comment>
<dbReference type="FunFam" id="3.10.310.40:FF:000001">
    <property type="entry name" value="Alanine--tRNA ligase"/>
    <property type="match status" value="1"/>
</dbReference>
<dbReference type="SUPFAM" id="SSF55681">
    <property type="entry name" value="Class II aaRS and biotin synthetases"/>
    <property type="match status" value="1"/>
</dbReference>
<feature type="binding site" evidence="9">
    <location>
        <position position="485"/>
    </location>
    <ligand>
        <name>Zn(2+)</name>
        <dbReference type="ChEBI" id="CHEBI:29105"/>
    </ligand>
</feature>
<dbReference type="Pfam" id="PF01411">
    <property type="entry name" value="tRNA-synt_2c"/>
    <property type="match status" value="1"/>
</dbReference>
<dbReference type="InterPro" id="IPR050058">
    <property type="entry name" value="Ala-tRNA_ligase"/>
</dbReference>
<evidence type="ECO:0000313" key="11">
    <source>
        <dbReference type="EMBL" id="CAE0242252.1"/>
    </source>
</evidence>
<organism evidence="11">
    <name type="scientific">Palpitomonas bilix</name>
    <dbReference type="NCBI Taxonomy" id="652834"/>
    <lineage>
        <taxon>Eukaryota</taxon>
        <taxon>Eukaryota incertae sedis</taxon>
    </lineage>
</organism>
<comment type="cofactor">
    <cofactor evidence="9">
        <name>Zn(2+)</name>
        <dbReference type="ChEBI" id="CHEBI:29105"/>
    </cofactor>
    <text evidence="9">Binds 1 zinc ion per subunit.</text>
</comment>
<dbReference type="Pfam" id="PF02272">
    <property type="entry name" value="DHHA1"/>
    <property type="match status" value="1"/>
</dbReference>
<dbReference type="SUPFAM" id="SSF50447">
    <property type="entry name" value="Translation proteins"/>
    <property type="match status" value="1"/>
</dbReference>
<feature type="binding site" evidence="9">
    <location>
        <position position="608"/>
    </location>
    <ligand>
        <name>Zn(2+)</name>
        <dbReference type="ChEBI" id="CHEBI:29105"/>
    </ligand>
</feature>
<keyword evidence="7 9" id="KW-0648">Protein biosynthesis</keyword>
<dbReference type="InterPro" id="IPR002318">
    <property type="entry name" value="Ala-tRNA-lgiase_IIc"/>
</dbReference>
<comment type="subunit">
    <text evidence="9">Monomer.</text>
</comment>
<comment type="domain">
    <text evidence="9">Consists of three domains; the N-terminal catalytic domain, the editing domain and the C-terminal C-Ala domain. The editing domain removes incorrectly charged amino acids, while the C-Ala domain, along with tRNA(Ala), serves as a bridge to cooperatively bring together the editing and aminoacylation centers thus stimulating deacylation of misacylated tRNAs.</text>
</comment>
<comment type="function">
    <text evidence="9">Catalyzes the attachment of alanine to tRNA(Ala) in a two-step reaction: alanine is first activated by ATP to form Ala-AMP and then transferred to the acceptor end of tRNA(Ala). Also edits incorrectly charged tRNA(Ala) via its editing domain.</text>
</comment>
<dbReference type="NCBIfam" id="TIGR00344">
    <property type="entry name" value="alaS"/>
    <property type="match status" value="1"/>
</dbReference>
<dbReference type="Pfam" id="PF07973">
    <property type="entry name" value="tRNA_SAD"/>
    <property type="match status" value="1"/>
</dbReference>
<dbReference type="InterPro" id="IPR003156">
    <property type="entry name" value="DHHA1_dom"/>
</dbReference>
<dbReference type="GO" id="GO:0005524">
    <property type="term" value="F:ATP binding"/>
    <property type="evidence" value="ECO:0007669"/>
    <property type="project" value="UniProtKB-UniRule"/>
</dbReference>
<dbReference type="InterPro" id="IPR009000">
    <property type="entry name" value="Transl_B-barrel_sf"/>
</dbReference>
<dbReference type="GO" id="GO:0008270">
    <property type="term" value="F:zinc ion binding"/>
    <property type="evidence" value="ECO:0007669"/>
    <property type="project" value="UniProtKB-UniRule"/>
</dbReference>
<evidence type="ECO:0000256" key="6">
    <source>
        <dbReference type="ARBA" id="ARBA00022884"/>
    </source>
</evidence>
<dbReference type="FunFam" id="3.30.980.10:FF:000004">
    <property type="entry name" value="Alanine--tRNA ligase, cytoplasmic"/>
    <property type="match status" value="1"/>
</dbReference>
<dbReference type="InterPro" id="IPR012947">
    <property type="entry name" value="tRNA_SAD"/>
</dbReference>
<keyword evidence="4 9" id="KW-0547">Nucleotide-binding</keyword>
<name>A0A7S3CZX4_9EUKA</name>
<keyword evidence="9" id="KW-0862">Zinc</keyword>
<accession>A0A7S3CZX4</accession>
<dbReference type="PANTHER" id="PTHR11777">
    <property type="entry name" value="ALANYL-TRNA SYNTHETASE"/>
    <property type="match status" value="1"/>
</dbReference>
<evidence type="ECO:0000256" key="1">
    <source>
        <dbReference type="ARBA" id="ARBA00008429"/>
    </source>
</evidence>
<feature type="binding site" evidence="9">
    <location>
        <position position="489"/>
    </location>
    <ligand>
        <name>Zn(2+)</name>
        <dbReference type="ChEBI" id="CHEBI:29105"/>
    </ligand>
</feature>